<dbReference type="InParanoid" id="A0A7R8YPH2"/>
<dbReference type="AlphaFoldDB" id="A0A7R8YPH2"/>
<evidence type="ECO:0000256" key="1">
    <source>
        <dbReference type="SAM" id="MobiDB-lite"/>
    </source>
</evidence>
<name>A0A7R8YPH2_HERIL</name>
<keyword evidence="3" id="KW-1185">Reference proteome</keyword>
<proteinExistence type="predicted"/>
<feature type="compositionally biased region" description="Polar residues" evidence="1">
    <location>
        <begin position="144"/>
        <end position="156"/>
    </location>
</feature>
<feature type="region of interest" description="Disordered" evidence="1">
    <location>
        <begin position="137"/>
        <end position="156"/>
    </location>
</feature>
<evidence type="ECO:0000313" key="2">
    <source>
        <dbReference type="EMBL" id="CAD7080326.1"/>
    </source>
</evidence>
<dbReference type="OrthoDB" id="10499157at2759"/>
<evidence type="ECO:0000313" key="3">
    <source>
        <dbReference type="Proteomes" id="UP000594454"/>
    </source>
</evidence>
<accession>A0A7R8YPH2</accession>
<organism evidence="2 3">
    <name type="scientific">Hermetia illucens</name>
    <name type="common">Black soldier fly</name>
    <dbReference type="NCBI Taxonomy" id="343691"/>
    <lineage>
        <taxon>Eukaryota</taxon>
        <taxon>Metazoa</taxon>
        <taxon>Ecdysozoa</taxon>
        <taxon>Arthropoda</taxon>
        <taxon>Hexapoda</taxon>
        <taxon>Insecta</taxon>
        <taxon>Pterygota</taxon>
        <taxon>Neoptera</taxon>
        <taxon>Endopterygota</taxon>
        <taxon>Diptera</taxon>
        <taxon>Brachycera</taxon>
        <taxon>Stratiomyomorpha</taxon>
        <taxon>Stratiomyidae</taxon>
        <taxon>Hermetiinae</taxon>
        <taxon>Hermetia</taxon>
    </lineage>
</organism>
<sequence>MPEDSRILYHEKIHAELGRIMHSIANQTVKIRQIVAKISSILLKLDCVPLEQSRSPNETICHYKINNAIYHMTNIVEKYDRIKQDIFNQSEFELNDRFEEYLLLSIRRIEYLKTIARRLSAVADNITRIYGEISQEDQTDTDLDSSYASSGENVSS</sequence>
<gene>
    <name evidence="2" type="ORF">HERILL_LOCUS3485</name>
</gene>
<protein>
    <submittedName>
        <fullName evidence="2">Uncharacterized protein</fullName>
    </submittedName>
</protein>
<reference evidence="2 3" key="1">
    <citation type="submission" date="2020-11" db="EMBL/GenBank/DDBJ databases">
        <authorList>
            <person name="Wallbank WR R."/>
            <person name="Pardo Diaz C."/>
            <person name="Kozak K."/>
            <person name="Martin S."/>
            <person name="Jiggins C."/>
            <person name="Moest M."/>
            <person name="Warren A I."/>
            <person name="Generalovic N T."/>
            <person name="Byers J.R.P. K."/>
            <person name="Montejo-Kovacevich G."/>
            <person name="Yen C E."/>
        </authorList>
    </citation>
    <scope>NUCLEOTIDE SEQUENCE [LARGE SCALE GENOMIC DNA]</scope>
</reference>
<dbReference type="Proteomes" id="UP000594454">
    <property type="component" value="Chromosome 2"/>
</dbReference>
<dbReference type="EMBL" id="LR899010">
    <property type="protein sequence ID" value="CAD7080326.1"/>
    <property type="molecule type" value="Genomic_DNA"/>
</dbReference>